<dbReference type="WBParaSite" id="JU765_v2.g5733.t1">
    <property type="protein sequence ID" value="JU765_v2.g5733.t1"/>
    <property type="gene ID" value="JU765_v2.g5733"/>
</dbReference>
<proteinExistence type="predicted"/>
<organism evidence="1 2">
    <name type="scientific">Panagrolaimus sp. JU765</name>
    <dbReference type="NCBI Taxonomy" id="591449"/>
    <lineage>
        <taxon>Eukaryota</taxon>
        <taxon>Metazoa</taxon>
        <taxon>Ecdysozoa</taxon>
        <taxon>Nematoda</taxon>
        <taxon>Chromadorea</taxon>
        <taxon>Rhabditida</taxon>
        <taxon>Tylenchina</taxon>
        <taxon>Panagrolaimomorpha</taxon>
        <taxon>Panagrolaimoidea</taxon>
        <taxon>Panagrolaimidae</taxon>
        <taxon>Panagrolaimus</taxon>
    </lineage>
</organism>
<dbReference type="Proteomes" id="UP000887576">
    <property type="component" value="Unplaced"/>
</dbReference>
<protein>
    <submittedName>
        <fullName evidence="2">Uncharacterized protein</fullName>
    </submittedName>
</protein>
<accession>A0AC34RCZ9</accession>
<reference evidence="2" key="1">
    <citation type="submission" date="2022-11" db="UniProtKB">
        <authorList>
            <consortium name="WormBaseParasite"/>
        </authorList>
    </citation>
    <scope>IDENTIFICATION</scope>
</reference>
<sequence>MKPANETTPKVSYSQHDFIKLKELWDAIQHSQKQLDDKKQALQNAVESNESHRDSSSIIQNKQIRLRMYKEQIKQQKLRIHTAQMKLNAAEEAK</sequence>
<evidence type="ECO:0000313" key="2">
    <source>
        <dbReference type="WBParaSite" id="JU765_v2.g5733.t1"/>
    </source>
</evidence>
<evidence type="ECO:0000313" key="1">
    <source>
        <dbReference type="Proteomes" id="UP000887576"/>
    </source>
</evidence>
<name>A0AC34RCZ9_9BILA</name>